<evidence type="ECO:0000313" key="3">
    <source>
        <dbReference type="Proteomes" id="UP001202243"/>
    </source>
</evidence>
<evidence type="ECO:0000256" key="1">
    <source>
        <dbReference type="SAM" id="Phobius"/>
    </source>
</evidence>
<name>A0ABT0WW53_9BURK</name>
<keyword evidence="1" id="KW-0812">Transmembrane</keyword>
<feature type="transmembrane region" description="Helical" evidence="1">
    <location>
        <begin position="53"/>
        <end position="76"/>
    </location>
</feature>
<gene>
    <name evidence="2" type="ORF">NCG91_21905</name>
</gene>
<dbReference type="RefSeq" id="WP_251351186.1">
    <property type="nucleotide sequence ID" value="NZ_JAMQGR010000009.1"/>
</dbReference>
<evidence type="ECO:0000313" key="2">
    <source>
        <dbReference type="EMBL" id="MCM2568271.1"/>
    </source>
</evidence>
<proteinExistence type="predicted"/>
<reference evidence="2 3" key="1">
    <citation type="submission" date="2022-06" db="EMBL/GenBank/DDBJ databases">
        <title>Janthinobacterium kumbetensis sp. nov., isolated from spring water in Turkey.</title>
        <authorList>
            <person name="Inan Bektas K."/>
            <person name="Belduz A.A."/>
            <person name="Canakci S."/>
            <person name="Nalcaoglu A."/>
            <person name="Ceylan E."/>
            <person name="Kati H."/>
        </authorList>
    </citation>
    <scope>NUCLEOTIDE SEQUENCE [LARGE SCALE GENOMIC DNA]</scope>
    <source>
        <strain evidence="2 3">GK</strain>
    </source>
</reference>
<sequence length="84" mass="9363">MKVRLRLFEHVLLVLALAVVIFAAAIVLARMTQWAEAQELPVYLVQGMHLVGKVLFFLDGCIVIAVSSSILAARLFRLLTKEDL</sequence>
<organism evidence="2 3">
    <name type="scientific">Janthinobacterium kumbetense</name>
    <dbReference type="NCBI Taxonomy" id="2950280"/>
    <lineage>
        <taxon>Bacteria</taxon>
        <taxon>Pseudomonadati</taxon>
        <taxon>Pseudomonadota</taxon>
        <taxon>Betaproteobacteria</taxon>
        <taxon>Burkholderiales</taxon>
        <taxon>Oxalobacteraceae</taxon>
        <taxon>Janthinobacterium</taxon>
    </lineage>
</organism>
<dbReference type="Proteomes" id="UP001202243">
    <property type="component" value="Unassembled WGS sequence"/>
</dbReference>
<accession>A0ABT0WW53</accession>
<keyword evidence="1" id="KW-0472">Membrane</keyword>
<dbReference type="EMBL" id="JAMQGR010000009">
    <property type="protein sequence ID" value="MCM2568271.1"/>
    <property type="molecule type" value="Genomic_DNA"/>
</dbReference>
<keyword evidence="1" id="KW-1133">Transmembrane helix</keyword>
<comment type="caution">
    <text evidence="2">The sequence shown here is derived from an EMBL/GenBank/DDBJ whole genome shotgun (WGS) entry which is preliminary data.</text>
</comment>
<protein>
    <submittedName>
        <fullName evidence="2">Uncharacterized protein</fullName>
    </submittedName>
</protein>
<keyword evidence="3" id="KW-1185">Reference proteome</keyword>